<dbReference type="InterPro" id="IPR058600">
    <property type="entry name" value="YhjD-like"/>
</dbReference>
<dbReference type="AlphaFoldDB" id="A0A1U9K5J9"/>
<reference evidence="1 2" key="1">
    <citation type="journal article" date="2015" name="Int. J. Syst. Evol. Microbiol.">
        <title>Novibacillus thermophilus gen. nov., sp. nov., a Gram-staining-negative and moderately thermophilic member of the family Thermoactinomycetaceae.</title>
        <authorList>
            <person name="Yang G."/>
            <person name="Chen J."/>
            <person name="Zhou S."/>
        </authorList>
    </citation>
    <scope>NUCLEOTIDE SEQUENCE [LARGE SCALE GENOMIC DNA]</scope>
    <source>
        <strain evidence="1 2">SG-1</strain>
    </source>
</reference>
<dbReference type="RefSeq" id="WP_077719126.1">
    <property type="nucleotide sequence ID" value="NZ_CP019699.1"/>
</dbReference>
<dbReference type="Pfam" id="PF26325">
    <property type="entry name" value="YhjD"/>
    <property type="match status" value="1"/>
</dbReference>
<keyword evidence="2" id="KW-1185">Reference proteome</keyword>
<sequence>MGTLTDRDRKLAREYLIFRSAQKALRYDRDRIRENGLKFRLIYEQLIENVLKSVDAKLDRLSNELIRVSRTDQATVYDVRVKNRRGYIEVSAVDVVKEVEKMFIR</sequence>
<name>A0A1U9K5J9_9BACL</name>
<dbReference type="Proteomes" id="UP000188603">
    <property type="component" value="Chromosome"/>
</dbReference>
<protein>
    <submittedName>
        <fullName evidence="1">Uncharacterized protein</fullName>
    </submittedName>
</protein>
<accession>A0A1U9K5J9</accession>
<dbReference type="STRING" id="1471761.B0W44_05420"/>
<dbReference type="KEGG" id="ntr:B0W44_05420"/>
<evidence type="ECO:0000313" key="1">
    <source>
        <dbReference type="EMBL" id="AQS55306.1"/>
    </source>
</evidence>
<evidence type="ECO:0000313" key="2">
    <source>
        <dbReference type="Proteomes" id="UP000188603"/>
    </source>
</evidence>
<gene>
    <name evidence="1" type="ORF">B0W44_05420</name>
</gene>
<proteinExistence type="predicted"/>
<dbReference type="EMBL" id="CP019699">
    <property type="protein sequence ID" value="AQS55306.1"/>
    <property type="molecule type" value="Genomic_DNA"/>
</dbReference>
<organism evidence="1 2">
    <name type="scientific">Novibacillus thermophilus</name>
    <dbReference type="NCBI Taxonomy" id="1471761"/>
    <lineage>
        <taxon>Bacteria</taxon>
        <taxon>Bacillati</taxon>
        <taxon>Bacillota</taxon>
        <taxon>Bacilli</taxon>
        <taxon>Bacillales</taxon>
        <taxon>Thermoactinomycetaceae</taxon>
        <taxon>Novibacillus</taxon>
    </lineage>
</organism>